<feature type="transmembrane region" description="Helical" evidence="1">
    <location>
        <begin position="102"/>
        <end position="122"/>
    </location>
</feature>
<feature type="transmembrane region" description="Helical" evidence="1">
    <location>
        <begin position="42"/>
        <end position="65"/>
    </location>
</feature>
<keyword evidence="1" id="KW-0812">Transmembrane</keyword>
<name>A0A1F6P7F7_9BACT</name>
<dbReference type="EMBL" id="MFRA01000008">
    <property type="protein sequence ID" value="OGH92109.1"/>
    <property type="molecule type" value="Genomic_DNA"/>
</dbReference>
<gene>
    <name evidence="2" type="ORF">A2563_00790</name>
</gene>
<dbReference type="AlphaFoldDB" id="A0A1F6P7F7"/>
<evidence type="ECO:0000313" key="3">
    <source>
        <dbReference type="Proteomes" id="UP000176634"/>
    </source>
</evidence>
<reference evidence="2 3" key="1">
    <citation type="journal article" date="2016" name="Nat. Commun.">
        <title>Thousands of microbial genomes shed light on interconnected biogeochemical processes in an aquifer system.</title>
        <authorList>
            <person name="Anantharaman K."/>
            <person name="Brown C.T."/>
            <person name="Hug L.A."/>
            <person name="Sharon I."/>
            <person name="Castelle C.J."/>
            <person name="Probst A.J."/>
            <person name="Thomas B.C."/>
            <person name="Singh A."/>
            <person name="Wilkins M.J."/>
            <person name="Karaoz U."/>
            <person name="Brodie E.L."/>
            <person name="Williams K.H."/>
            <person name="Hubbard S.S."/>
            <person name="Banfield J.F."/>
        </authorList>
    </citation>
    <scope>NUCLEOTIDE SEQUENCE [LARGE SCALE GENOMIC DNA]</scope>
</reference>
<evidence type="ECO:0000256" key="1">
    <source>
        <dbReference type="SAM" id="Phobius"/>
    </source>
</evidence>
<keyword evidence="1" id="KW-0472">Membrane</keyword>
<comment type="caution">
    <text evidence="2">The sequence shown here is derived from an EMBL/GenBank/DDBJ whole genome shotgun (WGS) entry which is preliminary data.</text>
</comment>
<proteinExistence type="predicted"/>
<dbReference type="Proteomes" id="UP000176634">
    <property type="component" value="Unassembled WGS sequence"/>
</dbReference>
<sequence>MGWFFFYAGITKVLNPAWSSAGYIKGASTAAGLYQMFLNPQILVVVDFMVKWGLVLLGVSLVLGVCVRLSSYLGALLMFLLYLPILKFPMAGAHSYIVDEHIIYIVVLFVLAHFQAGYVWGLGRWFSNLHIFTKYPKLGAWLR</sequence>
<accession>A0A1F6P7F7</accession>
<protein>
    <recommendedName>
        <fullName evidence="4">DoxX subfamily</fullName>
    </recommendedName>
</protein>
<keyword evidence="1" id="KW-1133">Transmembrane helix</keyword>
<feature type="transmembrane region" description="Helical" evidence="1">
    <location>
        <begin position="72"/>
        <end position="90"/>
    </location>
</feature>
<evidence type="ECO:0008006" key="4">
    <source>
        <dbReference type="Google" id="ProtNLM"/>
    </source>
</evidence>
<dbReference type="STRING" id="1798705.A2563_00790"/>
<evidence type="ECO:0000313" key="2">
    <source>
        <dbReference type="EMBL" id="OGH92109.1"/>
    </source>
</evidence>
<organism evidence="2 3">
    <name type="scientific">Candidatus Magasanikbacteria bacterium RIFOXYD1_FULL_40_23</name>
    <dbReference type="NCBI Taxonomy" id="1798705"/>
    <lineage>
        <taxon>Bacteria</taxon>
        <taxon>Candidatus Magasanikiibacteriota</taxon>
    </lineage>
</organism>